<accession>A0A9N8ZCT8</accession>
<dbReference type="AlphaFoldDB" id="A0A9N8ZCT8"/>
<dbReference type="PANTHER" id="PTHR45786">
    <property type="entry name" value="DNA BINDING PROTEIN-LIKE"/>
    <property type="match status" value="1"/>
</dbReference>
<organism evidence="1 2">
    <name type="scientific">Dentiscutata erythropus</name>
    <dbReference type="NCBI Taxonomy" id="1348616"/>
    <lineage>
        <taxon>Eukaryota</taxon>
        <taxon>Fungi</taxon>
        <taxon>Fungi incertae sedis</taxon>
        <taxon>Mucoromycota</taxon>
        <taxon>Glomeromycotina</taxon>
        <taxon>Glomeromycetes</taxon>
        <taxon>Diversisporales</taxon>
        <taxon>Gigasporaceae</taxon>
        <taxon>Dentiscutata</taxon>
    </lineage>
</organism>
<evidence type="ECO:0000313" key="1">
    <source>
        <dbReference type="EMBL" id="CAG8488795.1"/>
    </source>
</evidence>
<comment type="caution">
    <text evidence="1">The sequence shown here is derived from an EMBL/GenBank/DDBJ whole genome shotgun (WGS) entry which is preliminary data.</text>
</comment>
<dbReference type="PANTHER" id="PTHR45786:SF74">
    <property type="entry name" value="ATP-DEPENDENT DNA HELICASE"/>
    <property type="match status" value="1"/>
</dbReference>
<proteinExistence type="predicted"/>
<dbReference type="EMBL" id="CAJVPY010000720">
    <property type="protein sequence ID" value="CAG8488795.1"/>
    <property type="molecule type" value="Genomic_DNA"/>
</dbReference>
<evidence type="ECO:0000313" key="2">
    <source>
        <dbReference type="Proteomes" id="UP000789405"/>
    </source>
</evidence>
<name>A0A9N8ZCT8_9GLOM</name>
<feature type="non-terminal residue" evidence="1">
    <location>
        <position position="1"/>
    </location>
</feature>
<sequence length="176" mass="20387">MIFRDKKNDNTTQFTIVNSEELKCLLTTEIPTVVIKPLTLDTNLNLINIHSNPRLCPIRIKTLRYDMGRIDQVCRYCEAKFWMLEKKQNSGLAAPKFFVCCAILACTSFGAKVDQQFVEQEGNSPAFAQLYIYDTAYEIQNRHNTMNQLNELSEDILQTLQNVLDKSNPYIQKFHQ</sequence>
<reference evidence="1" key="1">
    <citation type="submission" date="2021-06" db="EMBL/GenBank/DDBJ databases">
        <authorList>
            <person name="Kallberg Y."/>
            <person name="Tangrot J."/>
            <person name="Rosling A."/>
        </authorList>
    </citation>
    <scope>NUCLEOTIDE SEQUENCE</scope>
    <source>
        <strain evidence="1">MA453B</strain>
    </source>
</reference>
<dbReference type="Proteomes" id="UP000789405">
    <property type="component" value="Unassembled WGS sequence"/>
</dbReference>
<keyword evidence="2" id="KW-1185">Reference proteome</keyword>
<protein>
    <submittedName>
        <fullName evidence="1">9388_t:CDS:1</fullName>
    </submittedName>
</protein>
<gene>
    <name evidence="1" type="ORF">DERYTH_LOCUS2304</name>
</gene>